<dbReference type="InterPro" id="IPR007125">
    <property type="entry name" value="H2A/H2B/H3"/>
</dbReference>
<evidence type="ECO:0000256" key="10">
    <source>
        <dbReference type="SAM" id="MobiDB-lite"/>
    </source>
</evidence>
<dbReference type="GO" id="GO:0006325">
    <property type="term" value="P:chromatin organization"/>
    <property type="evidence" value="ECO:0007669"/>
    <property type="project" value="UniProtKB-KW"/>
</dbReference>
<evidence type="ECO:0000256" key="7">
    <source>
        <dbReference type="ARBA" id="ARBA00023125"/>
    </source>
</evidence>
<evidence type="ECO:0000256" key="1">
    <source>
        <dbReference type="ARBA" id="ARBA00004123"/>
    </source>
</evidence>
<dbReference type="InterPro" id="IPR002589">
    <property type="entry name" value="Macro_dom"/>
</dbReference>
<protein>
    <recommendedName>
        <fullName evidence="11">Macro domain-containing protein</fullName>
    </recommendedName>
</protein>
<feature type="compositionally biased region" description="Basic residues" evidence="10">
    <location>
        <begin position="203"/>
        <end position="222"/>
    </location>
</feature>
<proteinExistence type="predicted"/>
<keyword evidence="8" id="KW-0539">Nucleus</keyword>
<feature type="domain" description="Macro" evidence="11">
    <location>
        <begin position="277"/>
        <end position="460"/>
    </location>
</feature>
<feature type="region of interest" description="Disordered" evidence="10">
    <location>
        <begin position="59"/>
        <end position="82"/>
    </location>
</feature>
<dbReference type="Pfam" id="PF00125">
    <property type="entry name" value="Histone"/>
    <property type="match status" value="1"/>
</dbReference>
<dbReference type="GO" id="GO:0030527">
    <property type="term" value="F:structural constituent of chromatin"/>
    <property type="evidence" value="ECO:0007669"/>
    <property type="project" value="InterPro"/>
</dbReference>
<dbReference type="GO" id="GO:0046982">
    <property type="term" value="F:protein heterodimerization activity"/>
    <property type="evidence" value="ECO:0007669"/>
    <property type="project" value="InterPro"/>
</dbReference>
<dbReference type="Pfam" id="PF01661">
    <property type="entry name" value="Macro"/>
    <property type="match status" value="1"/>
</dbReference>
<evidence type="ECO:0000256" key="6">
    <source>
        <dbReference type="ARBA" id="ARBA00022853"/>
    </source>
</evidence>
<evidence type="ECO:0000313" key="13">
    <source>
        <dbReference type="Proteomes" id="UP000250572"/>
    </source>
</evidence>
<keyword evidence="7" id="KW-0238">DNA-binding</keyword>
<dbReference type="InterPro" id="IPR002119">
    <property type="entry name" value="Histone_H2A"/>
</dbReference>
<comment type="subcellular location">
    <subcellularLocation>
        <location evidence="2">Chromosome</location>
    </subcellularLocation>
    <subcellularLocation>
        <location evidence="1">Nucleus</location>
    </subcellularLocation>
</comment>
<dbReference type="PANTHER" id="PTHR23430">
    <property type="entry name" value="HISTONE H2A"/>
    <property type="match status" value="1"/>
</dbReference>
<accession>A0A315VJ53</accession>
<gene>
    <name evidence="12" type="ORF">CCH79_00002491</name>
</gene>
<dbReference type="CDD" id="cd02904">
    <property type="entry name" value="Macro_H2A-like"/>
    <property type="match status" value="1"/>
</dbReference>
<evidence type="ECO:0000259" key="11">
    <source>
        <dbReference type="PROSITE" id="PS51154"/>
    </source>
</evidence>
<keyword evidence="3" id="KW-0158">Chromosome</keyword>
<evidence type="ECO:0000256" key="4">
    <source>
        <dbReference type="ARBA" id="ARBA00022499"/>
    </source>
</evidence>
<dbReference type="SUPFAM" id="SSF52949">
    <property type="entry name" value="Macro domain-like"/>
    <property type="match status" value="1"/>
</dbReference>
<comment type="caution">
    <text evidence="12">The sequence shown here is derived from an EMBL/GenBank/DDBJ whole genome shotgun (WGS) entry which is preliminary data.</text>
</comment>
<sequence length="462" mass="49346">MDVSGERNAHRGGEKPTFTWQQEEMPQMFSTSIWGIFISPLKLTTVTLTVGWIQPPQPNAGGTWSAMSSRGGKKKTTKTSRSTKAGVIFPVGRMLRYIKRGLPKYRIGVGAPVYLAAVLEYLTAEILELAGNAARDNKKGRVTPRHILLAIANDEELNQLLKGVTIAAGGVLPNIHPELLAKKRGAKGKLETPVSPAPEKKPKTVKKTAAKKLGGKKAGGKTKRGEVSKSASADSTTEGSLADSFTVLSTKSLFLGQKLNLIHSEVSNLAGFDVDGVINPTNADLELKDDLVVQADISAVESDAVVHPTNSTLYSGGEVGSALEKKGGKEFTEALQELKKKNGPLEVAGALLTGGFGLPAKYVIHCNSPGWGSEKCEEMLEKTVKNCLALADEKKLKSVAFPSIGSGRNGFPKQTAAQLILKAISSYFVATMSSTIKTVYFVLFDSESIGIYVQEMAKLETS</sequence>
<dbReference type="Pfam" id="PF16211">
    <property type="entry name" value="Histone_H2A_C"/>
    <property type="match status" value="1"/>
</dbReference>
<dbReference type="InterPro" id="IPR035796">
    <property type="entry name" value="Macro_H2A"/>
</dbReference>
<keyword evidence="6" id="KW-0156">Chromatin regulator</keyword>
<dbReference type="FunFam" id="1.10.20.10:FF:000013">
    <property type="entry name" value="Core histone macro-H2A"/>
    <property type="match status" value="1"/>
</dbReference>
<keyword evidence="5" id="KW-0832">Ubl conjugation</keyword>
<evidence type="ECO:0000256" key="9">
    <source>
        <dbReference type="ARBA" id="ARBA00023269"/>
    </source>
</evidence>
<evidence type="ECO:0000256" key="2">
    <source>
        <dbReference type="ARBA" id="ARBA00004286"/>
    </source>
</evidence>
<dbReference type="AlphaFoldDB" id="A0A315VJ53"/>
<evidence type="ECO:0000256" key="5">
    <source>
        <dbReference type="ARBA" id="ARBA00022843"/>
    </source>
</evidence>
<dbReference type="FunFam" id="3.40.220.10:FF:000002">
    <property type="entry name" value="Core histone macro-H2A"/>
    <property type="match status" value="1"/>
</dbReference>
<dbReference type="CDD" id="cd00074">
    <property type="entry name" value="HFD_H2A"/>
    <property type="match status" value="1"/>
</dbReference>
<dbReference type="GO" id="GO:0000786">
    <property type="term" value="C:nucleosome"/>
    <property type="evidence" value="ECO:0007669"/>
    <property type="project" value="UniProtKB-KW"/>
</dbReference>
<feature type="region of interest" description="Disordered" evidence="10">
    <location>
        <begin position="186"/>
        <end position="237"/>
    </location>
</feature>
<dbReference type="PROSITE" id="PS51154">
    <property type="entry name" value="MACRO"/>
    <property type="match status" value="1"/>
</dbReference>
<dbReference type="SUPFAM" id="SSF47113">
    <property type="entry name" value="Histone-fold"/>
    <property type="match status" value="1"/>
</dbReference>
<dbReference type="InterPro" id="IPR009072">
    <property type="entry name" value="Histone-fold"/>
</dbReference>
<evidence type="ECO:0000313" key="12">
    <source>
        <dbReference type="EMBL" id="PWA23027.1"/>
    </source>
</evidence>
<dbReference type="GO" id="GO:0005634">
    <property type="term" value="C:nucleus"/>
    <property type="evidence" value="ECO:0007669"/>
    <property type="project" value="UniProtKB-SubCell"/>
</dbReference>
<keyword evidence="13" id="KW-1185">Reference proteome</keyword>
<dbReference type="GO" id="GO:0003677">
    <property type="term" value="F:DNA binding"/>
    <property type="evidence" value="ECO:0007669"/>
    <property type="project" value="UniProtKB-KW"/>
</dbReference>
<name>A0A315VJ53_GAMAF</name>
<keyword evidence="4" id="KW-1017">Isopeptide bond</keyword>
<dbReference type="Gene3D" id="1.10.20.10">
    <property type="entry name" value="Histone, subunit A"/>
    <property type="match status" value="1"/>
</dbReference>
<organism evidence="12 13">
    <name type="scientific">Gambusia affinis</name>
    <name type="common">Western mosquitofish</name>
    <name type="synonym">Heterandria affinis</name>
    <dbReference type="NCBI Taxonomy" id="33528"/>
    <lineage>
        <taxon>Eukaryota</taxon>
        <taxon>Metazoa</taxon>
        <taxon>Chordata</taxon>
        <taxon>Craniata</taxon>
        <taxon>Vertebrata</taxon>
        <taxon>Euteleostomi</taxon>
        <taxon>Actinopterygii</taxon>
        <taxon>Neopterygii</taxon>
        <taxon>Teleostei</taxon>
        <taxon>Neoteleostei</taxon>
        <taxon>Acanthomorphata</taxon>
        <taxon>Ovalentaria</taxon>
        <taxon>Atherinomorphae</taxon>
        <taxon>Cyprinodontiformes</taxon>
        <taxon>Poeciliidae</taxon>
        <taxon>Poeciliinae</taxon>
        <taxon>Gambusia</taxon>
    </lineage>
</organism>
<dbReference type="SMART" id="SM00414">
    <property type="entry name" value="H2A"/>
    <property type="match status" value="1"/>
</dbReference>
<evidence type="ECO:0000256" key="3">
    <source>
        <dbReference type="ARBA" id="ARBA00022454"/>
    </source>
</evidence>
<reference evidence="12 13" key="1">
    <citation type="journal article" date="2018" name="G3 (Bethesda)">
        <title>A High-Quality Reference Genome for the Invasive Mosquitofish Gambusia affinis Using a Chicago Library.</title>
        <authorList>
            <person name="Hoffberg S.L."/>
            <person name="Troendle N.J."/>
            <person name="Glenn T.C."/>
            <person name="Mahmud O."/>
            <person name="Louha S."/>
            <person name="Chalopin D."/>
            <person name="Bennetzen J.L."/>
            <person name="Mauricio R."/>
        </authorList>
    </citation>
    <scope>NUCLEOTIDE SEQUENCE [LARGE SCALE GENOMIC DNA]</scope>
    <source>
        <strain evidence="12">NE01/NJP1002.9</strain>
        <tissue evidence="12">Muscle</tissue>
    </source>
</reference>
<dbReference type="InterPro" id="IPR043472">
    <property type="entry name" value="Macro_dom-like"/>
</dbReference>
<dbReference type="STRING" id="33528.ENSGAFP00000010682"/>
<dbReference type="PRINTS" id="PR00620">
    <property type="entry name" value="HISTONEH2A"/>
</dbReference>
<dbReference type="Proteomes" id="UP000250572">
    <property type="component" value="Unassembled WGS sequence"/>
</dbReference>
<evidence type="ECO:0000256" key="8">
    <source>
        <dbReference type="ARBA" id="ARBA00023242"/>
    </source>
</evidence>
<keyword evidence="9" id="KW-0544">Nucleosome core</keyword>
<dbReference type="SMART" id="SM00506">
    <property type="entry name" value="A1pp"/>
    <property type="match status" value="1"/>
</dbReference>
<dbReference type="Gene3D" id="3.40.220.10">
    <property type="entry name" value="Leucine Aminopeptidase, subunit E, domain 1"/>
    <property type="match status" value="1"/>
</dbReference>
<dbReference type="InterPro" id="IPR032454">
    <property type="entry name" value="Histone_H2A_C"/>
</dbReference>
<dbReference type="EMBL" id="NHOQ01001678">
    <property type="protein sequence ID" value="PWA23027.1"/>
    <property type="molecule type" value="Genomic_DNA"/>
</dbReference>